<dbReference type="HOGENOM" id="CLU_3363496_0_0_7"/>
<dbReference type="KEGG" id="bbat:Bdt_1156"/>
<organism evidence="1 2">
    <name type="scientific">Bdellovibrio bacteriovorus str. Tiberius</name>
    <dbReference type="NCBI Taxonomy" id="1069642"/>
    <lineage>
        <taxon>Bacteria</taxon>
        <taxon>Pseudomonadati</taxon>
        <taxon>Bdellovibrionota</taxon>
        <taxon>Bdellovibrionia</taxon>
        <taxon>Bdellovibrionales</taxon>
        <taxon>Pseudobdellovibrionaceae</taxon>
        <taxon>Bdellovibrio</taxon>
    </lineage>
</organism>
<evidence type="ECO:0000313" key="1">
    <source>
        <dbReference type="EMBL" id="AFY00856.1"/>
    </source>
</evidence>
<gene>
    <name evidence="1" type="ORF">Bdt_1156</name>
</gene>
<evidence type="ECO:0000313" key="2">
    <source>
        <dbReference type="Proteomes" id="UP000010074"/>
    </source>
</evidence>
<dbReference type="AlphaFoldDB" id="K7YM48"/>
<protein>
    <submittedName>
        <fullName evidence="1">Uncharacterized protein</fullName>
    </submittedName>
</protein>
<dbReference type="Proteomes" id="UP000010074">
    <property type="component" value="Chromosome"/>
</dbReference>
<dbReference type="STRING" id="1069642.Bdt_1156"/>
<dbReference type="EMBL" id="CP002930">
    <property type="protein sequence ID" value="AFY00856.1"/>
    <property type="molecule type" value="Genomic_DNA"/>
</dbReference>
<accession>K7YM48</accession>
<sequence length="35" mass="3783">MCPKRAPLINSLTAENNPFKNTAGLEAVTLLAERV</sequence>
<reference evidence="1 2" key="1">
    <citation type="journal article" date="2012" name="BMC Genomics">
        <title>Genome analysis of a simultaneously predatory and prey-independent, novel Bdellovibrio bacteriovorus from the River Tiber, supports in silico predictions of both ancient and recent lateral gene transfer from diverse bacteria.</title>
        <authorList>
            <person name="Hobley L."/>
            <person name="Lerner T.R."/>
            <person name="Williams L.E."/>
            <person name="Lambert C."/>
            <person name="Till R."/>
            <person name="Milner D.S."/>
            <person name="Basford S.M."/>
            <person name="Capeness M.J."/>
            <person name="Fenton A.K."/>
            <person name="Atterbury R.J."/>
            <person name="Harris M.A."/>
            <person name="Sockett R.E."/>
        </authorList>
    </citation>
    <scope>NUCLEOTIDE SEQUENCE [LARGE SCALE GENOMIC DNA]</scope>
    <source>
        <strain evidence="1 2">Tiberius</strain>
    </source>
</reference>
<name>K7YM48_BDEBC</name>
<proteinExistence type="predicted"/>